<comment type="caution">
    <text evidence="1">The sequence shown here is derived from an EMBL/GenBank/DDBJ whole genome shotgun (WGS) entry which is preliminary data.</text>
</comment>
<dbReference type="AlphaFoldDB" id="A0A4Y2DQX6"/>
<sequence>MQEAWPNPETHVGFPPTERRESIKGMTHQVGDFGWMLQLEVAALGPQLSVWEWHRSPAPNCSRKTILHLLPLRIRPKLILFGVYTWVDPDENWFRFAAPSQNSTS</sequence>
<keyword evidence="2" id="KW-1185">Reference proteome</keyword>
<dbReference type="Proteomes" id="UP000499080">
    <property type="component" value="Unassembled WGS sequence"/>
</dbReference>
<proteinExistence type="predicted"/>
<dbReference type="EMBL" id="BGPR01090104">
    <property type="protein sequence ID" value="GBM18015.1"/>
    <property type="molecule type" value="Genomic_DNA"/>
</dbReference>
<evidence type="ECO:0000313" key="2">
    <source>
        <dbReference type="Proteomes" id="UP000499080"/>
    </source>
</evidence>
<protein>
    <submittedName>
        <fullName evidence="1">Uncharacterized protein</fullName>
    </submittedName>
</protein>
<name>A0A4Y2DQX6_ARAVE</name>
<organism evidence="1 2">
    <name type="scientific">Araneus ventricosus</name>
    <name type="common">Orbweaver spider</name>
    <name type="synonym">Epeira ventricosa</name>
    <dbReference type="NCBI Taxonomy" id="182803"/>
    <lineage>
        <taxon>Eukaryota</taxon>
        <taxon>Metazoa</taxon>
        <taxon>Ecdysozoa</taxon>
        <taxon>Arthropoda</taxon>
        <taxon>Chelicerata</taxon>
        <taxon>Arachnida</taxon>
        <taxon>Araneae</taxon>
        <taxon>Araneomorphae</taxon>
        <taxon>Entelegynae</taxon>
        <taxon>Araneoidea</taxon>
        <taxon>Araneidae</taxon>
        <taxon>Araneus</taxon>
    </lineage>
</organism>
<gene>
    <name evidence="1" type="ORF">AVEN_100960_1</name>
</gene>
<evidence type="ECO:0000313" key="1">
    <source>
        <dbReference type="EMBL" id="GBM18015.1"/>
    </source>
</evidence>
<reference evidence="1 2" key="1">
    <citation type="journal article" date="2019" name="Sci. Rep.">
        <title>Orb-weaving spider Araneus ventricosus genome elucidates the spidroin gene catalogue.</title>
        <authorList>
            <person name="Kono N."/>
            <person name="Nakamura H."/>
            <person name="Ohtoshi R."/>
            <person name="Moran D.A.P."/>
            <person name="Shinohara A."/>
            <person name="Yoshida Y."/>
            <person name="Fujiwara M."/>
            <person name="Mori M."/>
            <person name="Tomita M."/>
            <person name="Arakawa K."/>
        </authorList>
    </citation>
    <scope>NUCLEOTIDE SEQUENCE [LARGE SCALE GENOMIC DNA]</scope>
</reference>
<accession>A0A4Y2DQX6</accession>